<dbReference type="InterPro" id="IPR038401">
    <property type="entry name" value="Rev1_C_sf"/>
</dbReference>
<feature type="domain" description="UmuC" evidence="6">
    <location>
        <begin position="454"/>
        <end position="657"/>
    </location>
</feature>
<feature type="compositionally biased region" description="Basic residues" evidence="4">
    <location>
        <begin position="1064"/>
        <end position="1074"/>
    </location>
</feature>
<evidence type="ECO:0008006" key="9">
    <source>
        <dbReference type="Google" id="ProtNLM"/>
    </source>
</evidence>
<keyword evidence="8" id="KW-1185">Reference proteome</keyword>
<dbReference type="InterPro" id="IPR025527">
    <property type="entry name" value="HUWE1/Rev1_UBM"/>
</dbReference>
<reference evidence="8" key="1">
    <citation type="submission" date="2024-04" db="EMBL/GenBank/DDBJ databases">
        <authorList>
            <person name="Shaw F."/>
            <person name="Minotto A."/>
        </authorList>
    </citation>
    <scope>NUCLEOTIDE SEQUENCE [LARGE SCALE GENOMIC DNA]</scope>
</reference>
<dbReference type="PANTHER" id="PTHR45990">
    <property type="entry name" value="DNA REPAIR PROTEIN REV1"/>
    <property type="match status" value="1"/>
</dbReference>
<dbReference type="Gene3D" id="1.20.58.1280">
    <property type="entry name" value="DNA repair protein Rev1, C-terminal domain"/>
    <property type="match status" value="1"/>
</dbReference>
<dbReference type="CDD" id="cd01701">
    <property type="entry name" value="PolY_Rev1"/>
    <property type="match status" value="1"/>
</dbReference>
<dbReference type="InterPro" id="IPR036420">
    <property type="entry name" value="BRCT_dom_sf"/>
</dbReference>
<dbReference type="Gene3D" id="1.10.150.20">
    <property type="entry name" value="5' to 3' exonuclease, C-terminal subdomain"/>
    <property type="match status" value="1"/>
</dbReference>
<dbReference type="InterPro" id="IPR017961">
    <property type="entry name" value="DNA_pol_Y-fam_little_finger"/>
</dbReference>
<sequence>MAPPRTLAPSGSASSDYFGDDDPEFLQALYETVLPGDVMLDSSKQDTSDVEVPEMPPCAQPSLKRLRSPDLDDLEDLVPSASYHKILSSVDENKESAGYLESDVYGAAHFGDFGEYMARKRAKLQIQNAELEDADMVSDSKSKIFQGLQIYINGYTEPSVQDLRQLIMKHGGIYHAYLVKKSLVTHIITCSLTPNKIREFKHMKVVRPEWLVESAKSGVLLPWKDFIYKANERLEHPQGKRAPQKSLYDTFSSQRAANPQTSTAETAPDSSPRVGLVQLDTTETPVAGPSHVTPPSTPTKSQSTPRPLHITDPGTPSQAERVPDYAFHKSNPIAERAMADPAWRAAHTSVAPDFIEGFYRNSRLHHLSTWKAELKGLVTEALERAENGTNLGRVPGGEDGEDEAVGKIVEENMGGRAWKDEGVDVSMKDAQLVMRSPSRKGKERAFDDDEERIIMHCDFDSFFVSAGLVDRPHLRGKPVVVCHSQGNQGGQASTSEIASASYEAREYGIKSGMSLQQARKLCPTVLTMPYEFQRYKTFSLQFYTILMAHADELQAVSVDEALIEVTTSVRRIKSEMARSQGYTSAPLGDPAKNFAEAIRAQVKRATGCEVSIGIAHNIMLARAASRKAKPAGSYHVTPDTAREFLAPLDIDDLHGFGYATRQKAFEKLRATNLGELAKKSRAVLCDALGKGTGETLYKAVRGIDERKIESDKQRKSVSCDINYGIRFENNQQAETFIYQLAQEVSRRLKTIDMLGRSLTIKILVRDPSAPVEAPKFMGHGLCEAFAKQAQLVAPGGHATSGDKVIGEHAWRLLKSFNFDPKELRGIGIQIQKLEKASGEGEGGPGQAVLPFRPADVAKAITEDENKNDSTPKSSQVTKAKLSEAEVTLQEASVTKALSPSLVHSDLPRFSQVDKSVFDALPDDIRAELEAEYKRRSVPPEVINAIPPVTVTVKEEKKTNFPGHPAKKVTFKEPAPPNLARITRQLAPRSKSPLPGKQSALFCKTRFVTRSNVTESELRRLGLDPVVFAGLPPDLQREQLAGARFKKTGKLGVTFPSQPKRLRPIVRPSKPRTRPRYIPPPPPKAQYPEVPVLKQQGKTKGEKLLFTEKDDLQNVIEQWMNGFLDHPPNQRDVDYFAKFLVQCVDGGRGSDFGFEKAVAVVKWWLVLIKRHFSAWEYYQYEPELKPRKRYTNEAIGRAWWKAFREVKAKMDAVARKRFGGYISLR</sequence>
<dbReference type="Proteomes" id="UP001497453">
    <property type="component" value="Chromosome 3"/>
</dbReference>
<keyword evidence="3" id="KW-0808">Transferase</keyword>
<dbReference type="InterPro" id="IPR036775">
    <property type="entry name" value="DNA_pol_Y-fam_lit_finger_sf"/>
</dbReference>
<dbReference type="Gene3D" id="3.30.70.270">
    <property type="match status" value="1"/>
</dbReference>
<gene>
    <name evidence="7" type="ORF">GFSPODELE1_LOCUS4497</name>
</gene>
<dbReference type="InterPro" id="IPR001357">
    <property type="entry name" value="BRCT_dom"/>
</dbReference>
<dbReference type="SUPFAM" id="SSF56672">
    <property type="entry name" value="DNA/RNA polymerases"/>
    <property type="match status" value="1"/>
</dbReference>
<protein>
    <recommendedName>
        <fullName evidence="9">DNA repair protein</fullName>
    </recommendedName>
</protein>
<dbReference type="InterPro" id="IPR047346">
    <property type="entry name" value="Rev1_UBM1/2"/>
</dbReference>
<dbReference type="Pfam" id="PF14377">
    <property type="entry name" value="UBM"/>
    <property type="match status" value="2"/>
</dbReference>
<evidence type="ECO:0000313" key="7">
    <source>
        <dbReference type="EMBL" id="CAL1703280.1"/>
    </source>
</evidence>
<evidence type="ECO:0000259" key="5">
    <source>
        <dbReference type="PROSITE" id="PS50172"/>
    </source>
</evidence>
<dbReference type="EMBL" id="OZ037946">
    <property type="protein sequence ID" value="CAL1703280.1"/>
    <property type="molecule type" value="Genomic_DNA"/>
</dbReference>
<feature type="compositionally biased region" description="Polar residues" evidence="4">
    <location>
        <begin position="252"/>
        <end position="269"/>
    </location>
</feature>
<feature type="region of interest" description="Disordered" evidence="4">
    <location>
        <begin position="39"/>
        <end position="60"/>
    </location>
</feature>
<keyword evidence="2" id="KW-0237">DNA synthesis</keyword>
<dbReference type="InterPro" id="IPR043502">
    <property type="entry name" value="DNA/RNA_pol_sf"/>
</dbReference>
<feature type="region of interest" description="Disordered" evidence="4">
    <location>
        <begin position="1"/>
        <end position="20"/>
    </location>
</feature>
<evidence type="ECO:0000259" key="6">
    <source>
        <dbReference type="PROSITE" id="PS50173"/>
    </source>
</evidence>
<dbReference type="PROSITE" id="PS50172">
    <property type="entry name" value="BRCT"/>
    <property type="match status" value="1"/>
</dbReference>
<accession>A0ABP1D5X3</accession>
<proteinExistence type="inferred from homology"/>
<dbReference type="SUPFAM" id="SSF52113">
    <property type="entry name" value="BRCT domain"/>
    <property type="match status" value="1"/>
</dbReference>
<dbReference type="Pfam" id="PF11799">
    <property type="entry name" value="IMS_C"/>
    <property type="match status" value="1"/>
</dbReference>
<feature type="domain" description="BRCT" evidence="5">
    <location>
        <begin position="140"/>
        <end position="228"/>
    </location>
</feature>
<evidence type="ECO:0000256" key="2">
    <source>
        <dbReference type="ARBA" id="ARBA00022634"/>
    </source>
</evidence>
<evidence type="ECO:0000313" key="8">
    <source>
        <dbReference type="Proteomes" id="UP001497453"/>
    </source>
</evidence>
<dbReference type="Gene3D" id="6.10.250.1490">
    <property type="match status" value="1"/>
</dbReference>
<dbReference type="InterPro" id="IPR001126">
    <property type="entry name" value="UmuC"/>
</dbReference>
<comment type="similarity">
    <text evidence="1">Belongs to the DNA polymerase type-Y family.</text>
</comment>
<dbReference type="PROSITE" id="PS50173">
    <property type="entry name" value="UMUC"/>
    <property type="match status" value="1"/>
</dbReference>
<dbReference type="Pfam" id="PF00817">
    <property type="entry name" value="IMS"/>
    <property type="match status" value="1"/>
</dbReference>
<dbReference type="Gene3D" id="3.30.1490.100">
    <property type="entry name" value="DNA polymerase, Y-family, little finger domain"/>
    <property type="match status" value="1"/>
</dbReference>
<dbReference type="InterPro" id="IPR031991">
    <property type="entry name" value="Rev1_C"/>
</dbReference>
<dbReference type="CDD" id="cd19318">
    <property type="entry name" value="Rev1_UBM2"/>
    <property type="match status" value="1"/>
</dbReference>
<evidence type="ECO:0000256" key="3">
    <source>
        <dbReference type="ARBA" id="ARBA00022679"/>
    </source>
</evidence>
<dbReference type="Pfam" id="PF16589">
    <property type="entry name" value="BRCT_2"/>
    <property type="match status" value="1"/>
</dbReference>
<dbReference type="CDD" id="cd17719">
    <property type="entry name" value="BRCT_Rev1"/>
    <property type="match status" value="1"/>
</dbReference>
<dbReference type="SMART" id="SM00292">
    <property type="entry name" value="BRCT"/>
    <property type="match status" value="1"/>
</dbReference>
<dbReference type="Gene3D" id="6.10.250.1630">
    <property type="match status" value="1"/>
</dbReference>
<dbReference type="Gene3D" id="3.40.1170.60">
    <property type="match status" value="1"/>
</dbReference>
<evidence type="ECO:0000256" key="4">
    <source>
        <dbReference type="SAM" id="MobiDB-lite"/>
    </source>
</evidence>
<dbReference type="InterPro" id="IPR053848">
    <property type="entry name" value="IMS_HHH_1"/>
</dbReference>
<dbReference type="Pfam" id="PF21999">
    <property type="entry name" value="IMS_HHH_1"/>
    <property type="match status" value="1"/>
</dbReference>
<dbReference type="SUPFAM" id="SSF100879">
    <property type="entry name" value="Lesion bypass DNA polymerase (Y-family), little finger domain"/>
    <property type="match status" value="1"/>
</dbReference>
<dbReference type="Pfam" id="PF16727">
    <property type="entry name" value="REV1_C"/>
    <property type="match status" value="1"/>
</dbReference>
<dbReference type="PANTHER" id="PTHR45990:SF1">
    <property type="entry name" value="DNA REPAIR PROTEIN REV1"/>
    <property type="match status" value="1"/>
</dbReference>
<evidence type="ECO:0000256" key="1">
    <source>
        <dbReference type="ARBA" id="ARBA00010945"/>
    </source>
</evidence>
<feature type="region of interest" description="Disordered" evidence="4">
    <location>
        <begin position="252"/>
        <end position="323"/>
    </location>
</feature>
<name>A0ABP1D5X3_9APHY</name>
<dbReference type="Gene3D" id="3.40.50.10190">
    <property type="entry name" value="BRCT domain"/>
    <property type="match status" value="1"/>
</dbReference>
<dbReference type="InterPro" id="IPR043128">
    <property type="entry name" value="Rev_trsase/Diguanyl_cyclase"/>
</dbReference>
<feature type="region of interest" description="Disordered" evidence="4">
    <location>
        <begin position="1064"/>
        <end position="1087"/>
    </location>
</feature>
<organism evidence="7 8">
    <name type="scientific">Somion occarium</name>
    <dbReference type="NCBI Taxonomy" id="3059160"/>
    <lineage>
        <taxon>Eukaryota</taxon>
        <taxon>Fungi</taxon>
        <taxon>Dikarya</taxon>
        <taxon>Basidiomycota</taxon>
        <taxon>Agaricomycotina</taxon>
        <taxon>Agaricomycetes</taxon>
        <taxon>Polyporales</taxon>
        <taxon>Cerrenaceae</taxon>
        <taxon>Somion</taxon>
    </lineage>
</organism>